<dbReference type="Proteomes" id="UP001280121">
    <property type="component" value="Unassembled WGS sequence"/>
</dbReference>
<dbReference type="Gene3D" id="4.10.60.10">
    <property type="entry name" value="Zinc finger, CCHC-type"/>
    <property type="match status" value="1"/>
</dbReference>
<gene>
    <name evidence="3" type="ORF">Ddye_005486</name>
</gene>
<reference evidence="3" key="1">
    <citation type="journal article" date="2023" name="Plant J.">
        <title>Genome sequences and population genomics provide insights into the demographic history, inbreeding, and mutation load of two 'living fossil' tree species of Dipteronia.</title>
        <authorList>
            <person name="Feng Y."/>
            <person name="Comes H.P."/>
            <person name="Chen J."/>
            <person name="Zhu S."/>
            <person name="Lu R."/>
            <person name="Zhang X."/>
            <person name="Li P."/>
            <person name="Qiu J."/>
            <person name="Olsen K.M."/>
            <person name="Qiu Y."/>
        </authorList>
    </citation>
    <scope>NUCLEOTIDE SEQUENCE</scope>
    <source>
        <strain evidence="3">KIB01</strain>
    </source>
</reference>
<name>A0AAD9XGK2_9ROSI</name>
<keyword evidence="4" id="KW-1185">Reference proteome</keyword>
<organism evidence="3 4">
    <name type="scientific">Dipteronia dyeriana</name>
    <dbReference type="NCBI Taxonomy" id="168575"/>
    <lineage>
        <taxon>Eukaryota</taxon>
        <taxon>Viridiplantae</taxon>
        <taxon>Streptophyta</taxon>
        <taxon>Embryophyta</taxon>
        <taxon>Tracheophyta</taxon>
        <taxon>Spermatophyta</taxon>
        <taxon>Magnoliopsida</taxon>
        <taxon>eudicotyledons</taxon>
        <taxon>Gunneridae</taxon>
        <taxon>Pentapetalae</taxon>
        <taxon>rosids</taxon>
        <taxon>malvids</taxon>
        <taxon>Sapindales</taxon>
        <taxon>Sapindaceae</taxon>
        <taxon>Hippocastanoideae</taxon>
        <taxon>Acereae</taxon>
        <taxon>Dipteronia</taxon>
    </lineage>
</organism>
<accession>A0AAD9XGK2</accession>
<dbReference type="AlphaFoldDB" id="A0AAD9XGK2"/>
<evidence type="ECO:0000313" key="4">
    <source>
        <dbReference type="Proteomes" id="UP001280121"/>
    </source>
</evidence>
<dbReference type="PANTHER" id="PTHR31973:SF195">
    <property type="entry name" value="MUDR FAMILY TRANSPOSASE"/>
    <property type="match status" value="1"/>
</dbReference>
<evidence type="ECO:0000313" key="3">
    <source>
        <dbReference type="EMBL" id="KAK2658953.1"/>
    </source>
</evidence>
<feature type="compositionally biased region" description="Basic residues" evidence="1">
    <location>
        <begin position="157"/>
        <end position="167"/>
    </location>
</feature>
<comment type="caution">
    <text evidence="3">The sequence shown here is derived from an EMBL/GenBank/DDBJ whole genome shotgun (WGS) entry which is preliminary data.</text>
</comment>
<feature type="region of interest" description="Disordered" evidence="1">
    <location>
        <begin position="157"/>
        <end position="178"/>
    </location>
</feature>
<dbReference type="InterPro" id="IPR018289">
    <property type="entry name" value="MULE_transposase_dom"/>
</dbReference>
<evidence type="ECO:0000259" key="2">
    <source>
        <dbReference type="Pfam" id="PF10551"/>
    </source>
</evidence>
<dbReference type="EMBL" id="JANJYI010000002">
    <property type="protein sequence ID" value="KAK2658953.1"/>
    <property type="molecule type" value="Genomic_DNA"/>
</dbReference>
<dbReference type="PANTHER" id="PTHR31973">
    <property type="entry name" value="POLYPROTEIN, PUTATIVE-RELATED"/>
    <property type="match status" value="1"/>
</dbReference>
<evidence type="ECO:0000256" key="1">
    <source>
        <dbReference type="SAM" id="MobiDB-lite"/>
    </source>
</evidence>
<sequence>MQPFIAVDGTHLKGRFEGTMFIATTQDLNEQVYPIAFGYGDSKNNLSWEWFLECLKDTIGHIDDLVFISDRHMEELRNLHQNAYDYANDAGPHKWSRVHYPERRERNFDFTSLCTDYYKREKLIDVYSVPIMPVGHPSSWVVPTDIVKQVVLNPMSRRKSGRSRVGRHVSSSERTTTQMCRRCGQSSHNSMRCSNPHLINVGVSRVVPSEYRRKCSICHSIRHNKQTCSEKKSTVV</sequence>
<proteinExistence type="predicted"/>
<feature type="domain" description="MULE transposase" evidence="2">
    <location>
        <begin position="5"/>
        <end position="77"/>
    </location>
</feature>
<dbReference type="Pfam" id="PF10551">
    <property type="entry name" value="MULE"/>
    <property type="match status" value="1"/>
</dbReference>
<protein>
    <recommendedName>
        <fullName evidence="2">MULE transposase domain-containing protein</fullName>
    </recommendedName>
</protein>